<proteinExistence type="inferred from homology"/>
<comment type="function">
    <text evidence="2">Catalyzes an amino-pyrimidine hydrolysis reaction at the C5' of the pyrimidine moiety of thiamine compounds, a reaction that is part of a thiamine salvage pathway. Thus, catalyzes the conversion of 4-amino-5-aminomethyl-2-methylpyrimidine to 4-amino-5-hydroxymethyl-2-methylpyrimidine (HMP).</text>
</comment>
<comment type="similarity">
    <text evidence="2">Belongs to the TenA family.</text>
</comment>
<dbReference type="InterPro" id="IPR026285">
    <property type="entry name" value="TenA_E"/>
</dbReference>
<dbReference type="GO" id="GO:0009229">
    <property type="term" value="P:thiamine diphosphate biosynthetic process"/>
    <property type="evidence" value="ECO:0007669"/>
    <property type="project" value="UniProtKB-UniPathway"/>
</dbReference>
<dbReference type="Pfam" id="PF03070">
    <property type="entry name" value="TENA_THI-4"/>
    <property type="match status" value="1"/>
</dbReference>
<dbReference type="RefSeq" id="WP_121250601.1">
    <property type="nucleotide sequence ID" value="NZ_RBIL01000001.1"/>
</dbReference>
<accession>A0A660LIB1</accession>
<evidence type="ECO:0000313" key="5">
    <source>
        <dbReference type="EMBL" id="RKQ92824.1"/>
    </source>
</evidence>
<dbReference type="InterPro" id="IPR027574">
    <property type="entry name" value="Thiaminase_II"/>
</dbReference>
<dbReference type="CDD" id="cd19366">
    <property type="entry name" value="TenA_C_BhTenA-like"/>
    <property type="match status" value="1"/>
</dbReference>
<evidence type="ECO:0000256" key="3">
    <source>
        <dbReference type="PIRSR" id="PIRSR003170-1"/>
    </source>
</evidence>
<dbReference type="OrthoDB" id="34166at2"/>
<keyword evidence="2" id="KW-0378">Hydrolase</keyword>
<dbReference type="InterPro" id="IPR050967">
    <property type="entry name" value="Thiamine_Salvage_TenA"/>
</dbReference>
<comment type="catalytic activity">
    <reaction evidence="2">
        <text>4-amino-5-aminomethyl-2-methylpyrimidine + H2O = 4-amino-5-hydroxymethyl-2-methylpyrimidine + NH4(+)</text>
        <dbReference type="Rhea" id="RHEA:31799"/>
        <dbReference type="ChEBI" id="CHEBI:15377"/>
        <dbReference type="ChEBI" id="CHEBI:16892"/>
        <dbReference type="ChEBI" id="CHEBI:28938"/>
        <dbReference type="ChEBI" id="CHEBI:63416"/>
        <dbReference type="EC" id="3.5.99.2"/>
    </reaction>
</comment>
<evidence type="ECO:0000313" key="6">
    <source>
        <dbReference type="Proteomes" id="UP000278962"/>
    </source>
</evidence>
<sequence>MIRSLALRDAAAEVWEASLQHPFVQGIGDGTLDEAAFRWYIRQDYRFLIDYGRLLSLGAARAPRLSWMRRFAALSLAVLETEMELHRGFAARWGVTDLEAVVVEPATAAYCDFLLRTASLGDFSELVAAVAPCMWGYAEIGTSLAANATSDRYAEWIEMYAGDEFGELADWSRELLDEVDGELEAMKAAFLTSSRHELAFWEAAWQSPR</sequence>
<dbReference type="NCBIfam" id="TIGR04306">
    <property type="entry name" value="salvage_TenA"/>
    <property type="match status" value="1"/>
</dbReference>
<dbReference type="PIRSF" id="PIRSF003170">
    <property type="entry name" value="Pet18p"/>
    <property type="match status" value="1"/>
</dbReference>
<dbReference type="Proteomes" id="UP000278962">
    <property type="component" value="Unassembled WGS sequence"/>
</dbReference>
<gene>
    <name evidence="5" type="ORF">C8N24_2679</name>
</gene>
<dbReference type="InterPro" id="IPR016084">
    <property type="entry name" value="Haem_Oase-like_multi-hlx"/>
</dbReference>
<feature type="domain" description="Thiaminase-2/PQQC" evidence="4">
    <location>
        <begin position="10"/>
        <end position="206"/>
    </location>
</feature>
<dbReference type="GO" id="GO:0005829">
    <property type="term" value="C:cytosol"/>
    <property type="evidence" value="ECO:0007669"/>
    <property type="project" value="TreeGrafter"/>
</dbReference>
<dbReference type="UniPathway" id="UPA00060"/>
<comment type="caution">
    <text evidence="5">The sequence shown here is derived from an EMBL/GenBank/DDBJ whole genome shotgun (WGS) entry which is preliminary data.</text>
</comment>
<organism evidence="5 6">
    <name type="scientific">Solirubrobacter pauli</name>
    <dbReference type="NCBI Taxonomy" id="166793"/>
    <lineage>
        <taxon>Bacteria</taxon>
        <taxon>Bacillati</taxon>
        <taxon>Actinomycetota</taxon>
        <taxon>Thermoleophilia</taxon>
        <taxon>Solirubrobacterales</taxon>
        <taxon>Solirubrobacteraceae</taxon>
        <taxon>Solirubrobacter</taxon>
    </lineage>
</organism>
<dbReference type="EMBL" id="RBIL01000001">
    <property type="protein sequence ID" value="RKQ92824.1"/>
    <property type="molecule type" value="Genomic_DNA"/>
</dbReference>
<comment type="catalytic activity">
    <reaction evidence="2">
        <text>thiamine + H2O = 5-(2-hydroxyethyl)-4-methylthiazole + 4-amino-5-hydroxymethyl-2-methylpyrimidine + H(+)</text>
        <dbReference type="Rhea" id="RHEA:17509"/>
        <dbReference type="ChEBI" id="CHEBI:15377"/>
        <dbReference type="ChEBI" id="CHEBI:15378"/>
        <dbReference type="ChEBI" id="CHEBI:16892"/>
        <dbReference type="ChEBI" id="CHEBI:17957"/>
        <dbReference type="ChEBI" id="CHEBI:18385"/>
        <dbReference type="EC" id="3.5.99.2"/>
    </reaction>
</comment>
<comment type="pathway">
    <text evidence="1 2">Cofactor biosynthesis; thiamine diphosphate biosynthesis.</text>
</comment>
<name>A0A660LIB1_9ACTN</name>
<evidence type="ECO:0000256" key="2">
    <source>
        <dbReference type="PIRNR" id="PIRNR003170"/>
    </source>
</evidence>
<dbReference type="PANTHER" id="PTHR43198:SF2">
    <property type="entry name" value="SI:CH1073-67J19.1-RELATED"/>
    <property type="match status" value="1"/>
</dbReference>
<dbReference type="GO" id="GO:0009228">
    <property type="term" value="P:thiamine biosynthetic process"/>
    <property type="evidence" value="ECO:0007669"/>
    <property type="project" value="UniProtKB-KW"/>
</dbReference>
<dbReference type="AlphaFoldDB" id="A0A660LIB1"/>
<protein>
    <recommendedName>
        <fullName evidence="2">Aminopyrimidine aminohydrolase</fullName>
        <ecNumber evidence="2">3.5.99.2</ecNumber>
    </recommendedName>
</protein>
<dbReference type="PANTHER" id="PTHR43198">
    <property type="entry name" value="BIFUNCTIONAL TH2 PROTEIN"/>
    <property type="match status" value="1"/>
</dbReference>
<dbReference type="InterPro" id="IPR004305">
    <property type="entry name" value="Thiaminase-2/PQQC"/>
</dbReference>
<keyword evidence="6" id="KW-1185">Reference proteome</keyword>
<dbReference type="EC" id="3.5.99.2" evidence="2"/>
<evidence type="ECO:0000256" key="1">
    <source>
        <dbReference type="ARBA" id="ARBA00004948"/>
    </source>
</evidence>
<reference evidence="5 6" key="1">
    <citation type="submission" date="2018-10" db="EMBL/GenBank/DDBJ databases">
        <title>Genomic Encyclopedia of Archaeal and Bacterial Type Strains, Phase II (KMG-II): from individual species to whole genera.</title>
        <authorList>
            <person name="Goeker M."/>
        </authorList>
    </citation>
    <scope>NUCLEOTIDE SEQUENCE [LARGE SCALE GENOMIC DNA]</scope>
    <source>
        <strain evidence="5 6">DSM 14954</strain>
    </source>
</reference>
<dbReference type="Gene3D" id="1.20.910.10">
    <property type="entry name" value="Heme oxygenase-like"/>
    <property type="match status" value="1"/>
</dbReference>
<dbReference type="GO" id="GO:0050334">
    <property type="term" value="F:thiaminase activity"/>
    <property type="evidence" value="ECO:0007669"/>
    <property type="project" value="UniProtKB-UniRule"/>
</dbReference>
<keyword evidence="2" id="KW-0784">Thiamine biosynthesis</keyword>
<dbReference type="SUPFAM" id="SSF48613">
    <property type="entry name" value="Heme oxygenase-like"/>
    <property type="match status" value="1"/>
</dbReference>
<evidence type="ECO:0000259" key="4">
    <source>
        <dbReference type="Pfam" id="PF03070"/>
    </source>
</evidence>
<feature type="active site" description="Proton donor" evidence="3">
    <location>
        <position position="197"/>
    </location>
</feature>